<dbReference type="AlphaFoldDB" id="A0A081C6K5"/>
<evidence type="ECO:0000256" key="3">
    <source>
        <dbReference type="SAM" id="Coils"/>
    </source>
</evidence>
<evidence type="ECO:0000256" key="2">
    <source>
        <dbReference type="ARBA" id="ARBA00023134"/>
    </source>
</evidence>
<dbReference type="InterPro" id="IPR050397">
    <property type="entry name" value="Env_Response_Regulators"/>
</dbReference>
<dbReference type="PROSITE" id="PS50042">
    <property type="entry name" value="CNMP_BINDING_3"/>
    <property type="match status" value="1"/>
</dbReference>
<feature type="domain" description="Cyclic nucleotide-binding" evidence="4">
    <location>
        <begin position="307"/>
        <end position="410"/>
    </location>
</feature>
<protein>
    <submittedName>
        <fullName evidence="5">MglA protein</fullName>
    </submittedName>
</protein>
<proteinExistence type="predicted"/>
<name>A0A081C6K5_VECG1</name>
<reference evidence="5 6" key="1">
    <citation type="journal article" date="2015" name="PeerJ">
        <title>First genomic representation of candidate bacterial phylum KSB3 points to enhanced environmental sensing as a trigger of wastewater bulking.</title>
        <authorList>
            <person name="Sekiguchi Y."/>
            <person name="Ohashi A."/>
            <person name="Parks D.H."/>
            <person name="Yamauchi T."/>
            <person name="Tyson G.W."/>
            <person name="Hugenholtz P."/>
        </authorList>
    </citation>
    <scope>NUCLEOTIDE SEQUENCE [LARGE SCALE GENOMIC DNA]</scope>
</reference>
<dbReference type="GO" id="GO:0003924">
    <property type="term" value="F:GTPase activity"/>
    <property type="evidence" value="ECO:0007669"/>
    <property type="project" value="InterPro"/>
</dbReference>
<dbReference type="Gene3D" id="3.40.50.300">
    <property type="entry name" value="P-loop containing nucleotide triphosphate hydrolases"/>
    <property type="match status" value="1"/>
</dbReference>
<dbReference type="eggNOG" id="COG0664">
    <property type="taxonomic scope" value="Bacteria"/>
</dbReference>
<dbReference type="PANTHER" id="PTHR24567:SF74">
    <property type="entry name" value="HTH-TYPE TRANSCRIPTIONAL REGULATOR ARCR"/>
    <property type="match status" value="1"/>
</dbReference>
<evidence type="ECO:0000259" key="4">
    <source>
        <dbReference type="PROSITE" id="PS50042"/>
    </source>
</evidence>
<dbReference type="eggNOG" id="COG1100">
    <property type="taxonomic scope" value="Bacteria"/>
</dbReference>
<dbReference type="HOGENOM" id="CLU_596740_0_0_0"/>
<keyword evidence="1" id="KW-0547">Nucleotide-binding</keyword>
<dbReference type="Gene3D" id="2.60.120.10">
    <property type="entry name" value="Jelly Rolls"/>
    <property type="match status" value="1"/>
</dbReference>
<organism evidence="5 6">
    <name type="scientific">Vecturithrix granuli</name>
    <dbReference type="NCBI Taxonomy" id="1499967"/>
    <lineage>
        <taxon>Bacteria</taxon>
        <taxon>Candidatus Moduliflexota</taxon>
        <taxon>Candidatus Vecturitrichia</taxon>
        <taxon>Candidatus Vecturitrichales</taxon>
        <taxon>Candidatus Vecturitrichaceae</taxon>
        <taxon>Candidatus Vecturithrix</taxon>
    </lineage>
</organism>
<gene>
    <name evidence="5" type="ORF">U27_00101</name>
</gene>
<keyword evidence="3" id="KW-0175">Coiled coil</keyword>
<dbReference type="SUPFAM" id="SSF52540">
    <property type="entry name" value="P-loop containing nucleoside triphosphate hydrolases"/>
    <property type="match status" value="1"/>
</dbReference>
<dbReference type="InterPro" id="IPR027417">
    <property type="entry name" value="P-loop_NTPase"/>
</dbReference>
<dbReference type="InterPro" id="IPR000595">
    <property type="entry name" value="cNMP-bd_dom"/>
</dbReference>
<accession>A0A081C6K5</accession>
<sequence length="458" mass="52329">MPIFNYKAKEMIVKIVYYGPGLCGKTTSLQFLHQQTIPERKGELYFLATETDETIYFELLPLYVGEIKNFKLRFQVYTVPGQVKYNNTRKAVLQGVDAIVFVADSQITRREANVISFKNLHYNLKAGYNILLKNVPMVYEFNKRDMNDLLTVEELNQDINPWHLPYFETIATQGDGVLEAFEAISAQAIRNLEQRLLQMEGKSSGRRSQKKRGQSPAYFLHDTRQAVVDEVSQDIGRINLPERTDEFFGENVESIFPEEEITSELEPEMPILPEENEETILPAGELNEIDLPIFAEGKEKELSYVDILAVTYHNGEIIFEEGEPGDEMYFIEDGQVKIVGSYKNTRKVVTTYQKGDFFGEMALFGGKTRSARAVAIGTTRLLAVTKETLSTQIPKKPEIALALLEALSNRIRNSTKTIGKLANQNKELTGHLKKARDMMKQLKEQNDFLRRKLEKGER</sequence>
<dbReference type="GO" id="GO:0003700">
    <property type="term" value="F:DNA-binding transcription factor activity"/>
    <property type="evidence" value="ECO:0007669"/>
    <property type="project" value="TreeGrafter"/>
</dbReference>
<dbReference type="SUPFAM" id="SSF51206">
    <property type="entry name" value="cAMP-binding domain-like"/>
    <property type="match status" value="1"/>
</dbReference>
<keyword evidence="6" id="KW-1185">Reference proteome</keyword>
<dbReference type="GO" id="GO:0005829">
    <property type="term" value="C:cytosol"/>
    <property type="evidence" value="ECO:0007669"/>
    <property type="project" value="TreeGrafter"/>
</dbReference>
<dbReference type="STRING" id="1499967.U27_00101"/>
<keyword evidence="2" id="KW-0342">GTP-binding</keyword>
<dbReference type="PANTHER" id="PTHR24567">
    <property type="entry name" value="CRP FAMILY TRANSCRIPTIONAL REGULATORY PROTEIN"/>
    <property type="match status" value="1"/>
</dbReference>
<dbReference type="Pfam" id="PF00025">
    <property type="entry name" value="Arf"/>
    <property type="match status" value="1"/>
</dbReference>
<evidence type="ECO:0000313" key="5">
    <source>
        <dbReference type="EMBL" id="GAK60210.1"/>
    </source>
</evidence>
<dbReference type="PRINTS" id="PR00449">
    <property type="entry name" value="RASTRNSFRMNG"/>
</dbReference>
<dbReference type="CDD" id="cd00038">
    <property type="entry name" value="CAP_ED"/>
    <property type="match status" value="1"/>
</dbReference>
<dbReference type="Pfam" id="PF00027">
    <property type="entry name" value="cNMP_binding"/>
    <property type="match status" value="1"/>
</dbReference>
<dbReference type="SMART" id="SM00100">
    <property type="entry name" value="cNMP"/>
    <property type="match status" value="1"/>
</dbReference>
<dbReference type="InterPro" id="IPR018488">
    <property type="entry name" value="cNMP-bd_CS"/>
</dbReference>
<evidence type="ECO:0000256" key="1">
    <source>
        <dbReference type="ARBA" id="ARBA00022741"/>
    </source>
</evidence>
<evidence type="ECO:0000313" key="6">
    <source>
        <dbReference type="Proteomes" id="UP000030661"/>
    </source>
</evidence>
<dbReference type="InterPro" id="IPR018490">
    <property type="entry name" value="cNMP-bd_dom_sf"/>
</dbReference>
<dbReference type="EMBL" id="DF820472">
    <property type="protein sequence ID" value="GAK60210.1"/>
    <property type="molecule type" value="Genomic_DNA"/>
</dbReference>
<dbReference type="InterPro" id="IPR006689">
    <property type="entry name" value="Small_GTPase_ARF/SAR"/>
</dbReference>
<dbReference type="GO" id="GO:0005525">
    <property type="term" value="F:GTP binding"/>
    <property type="evidence" value="ECO:0007669"/>
    <property type="project" value="UniProtKB-KW"/>
</dbReference>
<dbReference type="InterPro" id="IPR014710">
    <property type="entry name" value="RmlC-like_jellyroll"/>
</dbReference>
<dbReference type="Proteomes" id="UP000030661">
    <property type="component" value="Unassembled WGS sequence"/>
</dbReference>
<dbReference type="PROSITE" id="PS00889">
    <property type="entry name" value="CNMP_BINDING_2"/>
    <property type="match status" value="1"/>
</dbReference>
<feature type="coiled-coil region" evidence="3">
    <location>
        <begin position="404"/>
        <end position="452"/>
    </location>
</feature>